<feature type="transmembrane region" description="Helical" evidence="1">
    <location>
        <begin position="33"/>
        <end position="50"/>
    </location>
</feature>
<accession>A0A0U4DTT5</accession>
<keyword evidence="1" id="KW-0472">Membrane</keyword>
<dbReference type="EMBL" id="CP013862">
    <property type="protein sequence ID" value="ALX48760.1"/>
    <property type="molecule type" value="Genomic_DNA"/>
</dbReference>
<sequence>MSSQSVIEKNSSLFRHAYSEKFQIWLDHILFTWRWWLGILIIICCLWTLYKLTKNESRNRLLYVGFFTALLVTCLDLIGLFFGLWNYKYEVFPSINTYLPWDLLVIPTLVIVLLYVKPHHNPIIKGLILGAITSFLGLPLLNWVGLYEPLNWHYIYSFPIQFGIYLLADFMSKREKFTKL</sequence>
<organism evidence="2 3">
    <name type="scientific">Lentibacillus amyloliquefaciens</name>
    <dbReference type="NCBI Taxonomy" id="1472767"/>
    <lineage>
        <taxon>Bacteria</taxon>
        <taxon>Bacillati</taxon>
        <taxon>Bacillota</taxon>
        <taxon>Bacilli</taxon>
        <taxon>Bacillales</taxon>
        <taxon>Bacillaceae</taxon>
        <taxon>Lentibacillus</taxon>
    </lineage>
</organism>
<dbReference type="KEGG" id="lao:AOX59_09095"/>
<feature type="transmembrane region" description="Helical" evidence="1">
    <location>
        <begin position="123"/>
        <end position="146"/>
    </location>
</feature>
<keyword evidence="3" id="KW-1185">Reference proteome</keyword>
<feature type="transmembrane region" description="Helical" evidence="1">
    <location>
        <begin position="152"/>
        <end position="171"/>
    </location>
</feature>
<evidence type="ECO:0000256" key="1">
    <source>
        <dbReference type="SAM" id="Phobius"/>
    </source>
</evidence>
<dbReference type="NCBIfam" id="NF041644">
    <property type="entry name" value="CBO0543_fam"/>
    <property type="match status" value="1"/>
</dbReference>
<reference evidence="2 3" key="1">
    <citation type="submission" date="2016-01" db="EMBL/GenBank/DDBJ databases">
        <title>Complete genome sequence of strain Lentibacillus amyloliquefaciens LAM0015T isolated from saline sediment.</title>
        <authorList>
            <person name="Wang J.-L."/>
            <person name="He M.-X."/>
        </authorList>
    </citation>
    <scope>NUCLEOTIDE SEQUENCE [LARGE SCALE GENOMIC DNA]</scope>
    <source>
        <strain evidence="2 3">LAM0015</strain>
    </source>
</reference>
<dbReference type="InterPro" id="IPR048147">
    <property type="entry name" value="CBO0543-like"/>
</dbReference>
<keyword evidence="1" id="KW-1133">Transmembrane helix</keyword>
<name>A0A0U4DTT5_9BACI</name>
<gene>
    <name evidence="2" type="ORF">AOX59_09095</name>
</gene>
<evidence type="ECO:0000313" key="2">
    <source>
        <dbReference type="EMBL" id="ALX48760.1"/>
    </source>
</evidence>
<evidence type="ECO:0000313" key="3">
    <source>
        <dbReference type="Proteomes" id="UP000050331"/>
    </source>
</evidence>
<proteinExistence type="predicted"/>
<feature type="transmembrane region" description="Helical" evidence="1">
    <location>
        <begin position="98"/>
        <end position="116"/>
    </location>
</feature>
<protein>
    <submittedName>
        <fullName evidence="2">Uncharacterized protein</fullName>
    </submittedName>
</protein>
<keyword evidence="1" id="KW-0812">Transmembrane</keyword>
<feature type="transmembrane region" description="Helical" evidence="1">
    <location>
        <begin position="62"/>
        <end position="86"/>
    </location>
</feature>
<dbReference type="AlphaFoldDB" id="A0A0U4DTT5"/>
<dbReference type="Proteomes" id="UP000050331">
    <property type="component" value="Chromosome"/>
</dbReference>
<dbReference type="STRING" id="1472767.AOX59_09095"/>